<dbReference type="Gene3D" id="1.20.1260.20">
    <property type="entry name" value="PPE superfamily"/>
    <property type="match status" value="1"/>
</dbReference>
<evidence type="ECO:0000259" key="3">
    <source>
        <dbReference type="Pfam" id="PF00823"/>
    </source>
</evidence>
<reference evidence="6" key="1">
    <citation type="submission" date="2016-06" db="EMBL/GenBank/DDBJ databases">
        <authorList>
            <person name="Kjaerup R.B."/>
            <person name="Dalgaard T.S."/>
            <person name="Juul-Madsen H.R."/>
        </authorList>
    </citation>
    <scope>NUCLEOTIDE SEQUENCE [LARGE SCALE GENOMIC DNA]</scope>
    <source>
        <strain evidence="6">852014-51077_SCH5608930-a</strain>
    </source>
</reference>
<dbReference type="FunFam" id="1.20.1260.20:FF:000001">
    <property type="entry name" value="PPE family protein PPE41"/>
    <property type="match status" value="1"/>
</dbReference>
<evidence type="ECO:0008006" key="7">
    <source>
        <dbReference type="Google" id="ProtNLM"/>
    </source>
</evidence>
<evidence type="ECO:0000256" key="2">
    <source>
        <dbReference type="SAM" id="MobiDB-lite"/>
    </source>
</evidence>
<dbReference type="SUPFAM" id="SSF140459">
    <property type="entry name" value="PE/PPE dimer-like"/>
    <property type="match status" value="1"/>
</dbReference>
<accession>A0A1A2EEU0</accession>
<dbReference type="InterPro" id="IPR022171">
    <property type="entry name" value="PPE_C"/>
</dbReference>
<protein>
    <recommendedName>
        <fullName evidence="7">PPE family protein</fullName>
    </recommendedName>
</protein>
<dbReference type="PANTHER" id="PTHR46766:SF1">
    <property type="entry name" value="GLUTAMINE-RICH PROTEIN 2"/>
    <property type="match status" value="1"/>
</dbReference>
<dbReference type="InterPro" id="IPR018649">
    <property type="entry name" value="SHOCT"/>
</dbReference>
<feature type="region of interest" description="Disordered" evidence="2">
    <location>
        <begin position="362"/>
        <end position="394"/>
    </location>
</feature>
<dbReference type="Proteomes" id="UP000093985">
    <property type="component" value="Unassembled WGS sequence"/>
</dbReference>
<gene>
    <name evidence="6" type="ORF">A5771_13620</name>
</gene>
<dbReference type="RefSeq" id="WP_064856038.1">
    <property type="nucleotide sequence ID" value="NZ_LZIN01000075.1"/>
</dbReference>
<evidence type="ECO:0000259" key="4">
    <source>
        <dbReference type="Pfam" id="PF09851"/>
    </source>
</evidence>
<feature type="domain" description="PPE family C-terminal" evidence="5">
    <location>
        <begin position="293"/>
        <end position="365"/>
    </location>
</feature>
<dbReference type="InterPro" id="IPR038332">
    <property type="entry name" value="PPE_sf"/>
</dbReference>
<dbReference type="EMBL" id="LZIN01000075">
    <property type="protein sequence ID" value="OBG02994.1"/>
    <property type="molecule type" value="Genomic_DNA"/>
</dbReference>
<sequence>MNFAALPPEVNSALMYSGAGSGPIRAAASAWKTMAAELETAAHSYRTVIAGLTDETWQGPAATAMAAAAAPYAAWMSTTAAQAGQAGTQASAAAAAYETAFAMTVPPAVIAANRTQLATLIATNFLGQNTAAIAANEALYGQMWAQDATAMYGYAGTAATATQLPTFTAPHHTATPTPTTTSAMQTAGSAAASHALTTAAQIAGSTAESADAISPGLAFDLAGAVLEVASVGPFGGIGLGGAFGGLAITLGELAFPEGAEGLGALGGLGLIGQATPAVGALGSAAGPVGATWASVGKAVPLGPLSVPQAWAAAAPSALREVALISAQSGSAAAAAAGAEAPYAEMALSSMAGRAMAGSAAPGRGVAVASQPNPRPAAPPKPAEEPEEPDKPAKAKAIGVVAELRALVELRDSGVLTQETFIQRKQRLLGE</sequence>
<evidence type="ECO:0000256" key="1">
    <source>
        <dbReference type="ARBA" id="ARBA00010652"/>
    </source>
</evidence>
<dbReference type="Pfam" id="PF00823">
    <property type="entry name" value="PPE"/>
    <property type="match status" value="1"/>
</dbReference>
<evidence type="ECO:0000313" key="6">
    <source>
        <dbReference type="EMBL" id="OBG02994.1"/>
    </source>
</evidence>
<name>A0A1A2EEU0_MYCSD</name>
<feature type="domain" description="SHOCT" evidence="4">
    <location>
        <begin position="401"/>
        <end position="428"/>
    </location>
</feature>
<dbReference type="AlphaFoldDB" id="A0A1A2EEU0"/>
<dbReference type="InterPro" id="IPR000030">
    <property type="entry name" value="PPE_dom"/>
</dbReference>
<organism evidence="6">
    <name type="scientific">Mycolicibacter sinensis (strain JDM601)</name>
    <name type="common">Mycobacterium sinense</name>
    <dbReference type="NCBI Taxonomy" id="875328"/>
    <lineage>
        <taxon>Bacteria</taxon>
        <taxon>Bacillati</taxon>
        <taxon>Actinomycetota</taxon>
        <taxon>Actinomycetes</taxon>
        <taxon>Mycobacteriales</taxon>
        <taxon>Mycobacteriaceae</taxon>
        <taxon>Mycolicibacter</taxon>
    </lineage>
</organism>
<proteinExistence type="inferred from homology"/>
<dbReference type="Pfam" id="PF09851">
    <property type="entry name" value="SHOCT"/>
    <property type="match status" value="1"/>
</dbReference>
<dbReference type="Pfam" id="PF12484">
    <property type="entry name" value="PPE-SVP"/>
    <property type="match status" value="1"/>
</dbReference>
<dbReference type="GO" id="GO:0052572">
    <property type="term" value="P:response to host immune response"/>
    <property type="evidence" value="ECO:0007669"/>
    <property type="project" value="TreeGrafter"/>
</dbReference>
<feature type="domain" description="PPE" evidence="3">
    <location>
        <begin position="2"/>
        <end position="165"/>
    </location>
</feature>
<evidence type="ECO:0000259" key="5">
    <source>
        <dbReference type="Pfam" id="PF12484"/>
    </source>
</evidence>
<dbReference type="PANTHER" id="PTHR46766">
    <property type="entry name" value="GLUTAMINE-RICH PROTEIN 2"/>
    <property type="match status" value="1"/>
</dbReference>
<dbReference type="OrthoDB" id="4705985at2"/>
<comment type="caution">
    <text evidence="6">The sequence shown here is derived from an EMBL/GenBank/DDBJ whole genome shotgun (WGS) entry which is preliminary data.</text>
</comment>
<comment type="similarity">
    <text evidence="1">Belongs to the mycobacterial PPE family.</text>
</comment>